<sequence length="56" mass="5819">MGQSDNHKASGTDAPEKEVEKDPPGPQDHGREGGMATRENAPEAVQRSEGGGSTDD</sequence>
<evidence type="ECO:0000313" key="3">
    <source>
        <dbReference type="Proteomes" id="UP000004881"/>
    </source>
</evidence>
<comment type="caution">
    <text evidence="2">The sequence shown here is derived from an EMBL/GenBank/DDBJ whole genome shotgun (WGS) entry which is preliminary data.</text>
</comment>
<dbReference type="Proteomes" id="UP000004881">
    <property type="component" value="Unassembled WGS sequence"/>
</dbReference>
<reference evidence="2 3" key="1">
    <citation type="submission" date="2012-02" db="EMBL/GenBank/DDBJ databases">
        <title>Whole genome shotgun sequence of Gordonia terrae NBRC 100016.</title>
        <authorList>
            <person name="Takarada H."/>
            <person name="Hosoyama A."/>
            <person name="Tsuchikane K."/>
            <person name="Katsumata H."/>
            <person name="Yamazaki S."/>
            <person name="Fujita N."/>
        </authorList>
    </citation>
    <scope>NUCLEOTIDE SEQUENCE [LARGE SCALE GENOMIC DNA]</scope>
    <source>
        <strain evidence="2 3">NBRC 100016</strain>
    </source>
</reference>
<keyword evidence="3" id="KW-1185">Reference proteome</keyword>
<name>A0ABQ0H9G7_9ACTN</name>
<protein>
    <submittedName>
        <fullName evidence="2">Uncharacterized protein</fullName>
    </submittedName>
</protein>
<dbReference type="GeneID" id="51989512"/>
<dbReference type="RefSeq" id="WP_004019255.1">
    <property type="nucleotide sequence ID" value="NZ_BAFD01000018.1"/>
</dbReference>
<feature type="compositionally biased region" description="Basic and acidic residues" evidence="1">
    <location>
        <begin position="1"/>
        <end position="32"/>
    </location>
</feature>
<evidence type="ECO:0000313" key="2">
    <source>
        <dbReference type="EMBL" id="GAB42522.1"/>
    </source>
</evidence>
<proteinExistence type="predicted"/>
<gene>
    <name evidence="2" type="ORF">GOTRE_018_00490</name>
</gene>
<accession>A0ABQ0H9G7</accession>
<feature type="region of interest" description="Disordered" evidence="1">
    <location>
        <begin position="1"/>
        <end position="56"/>
    </location>
</feature>
<evidence type="ECO:0000256" key="1">
    <source>
        <dbReference type="SAM" id="MobiDB-lite"/>
    </source>
</evidence>
<dbReference type="EMBL" id="BAFD01000018">
    <property type="protein sequence ID" value="GAB42522.1"/>
    <property type="molecule type" value="Genomic_DNA"/>
</dbReference>
<organism evidence="2 3">
    <name type="scientific">Gordonia terrae NBRC 100016</name>
    <dbReference type="NCBI Taxonomy" id="1089454"/>
    <lineage>
        <taxon>Bacteria</taxon>
        <taxon>Bacillati</taxon>
        <taxon>Actinomycetota</taxon>
        <taxon>Actinomycetes</taxon>
        <taxon>Mycobacteriales</taxon>
        <taxon>Gordoniaceae</taxon>
        <taxon>Gordonia</taxon>
    </lineage>
</organism>